<feature type="transmembrane region" description="Helical" evidence="7">
    <location>
        <begin position="170"/>
        <end position="187"/>
    </location>
</feature>
<feature type="region of interest" description="Disordered" evidence="6">
    <location>
        <begin position="1"/>
        <end position="21"/>
    </location>
</feature>
<dbReference type="GO" id="GO:0022857">
    <property type="term" value="F:transmembrane transporter activity"/>
    <property type="evidence" value="ECO:0007669"/>
    <property type="project" value="InterPro"/>
</dbReference>
<sequence length="341" mass="36641">MASPRRKHTSQRDADAADPFADDTVAVPAATVVGGKAAAPDASGSDDLVTWEEGEVVQRERSIYDTWTDRKRYTLLGLMSFATFLVPFSDTVYLPSLTVIQKDLNTTATLMAATVAVYLFTVGLSALFWGPFADRYGRRKSMLIASFLFTAFSIGCVFAPNIAALVALRALQGAAVSAMMVSSNAVLADSWEPAQRGKAMGIFMIPTLVGPIVGPLLGGGLSQGLGWRSTFVAMAICGGAIFLALLFFMEETNHHHVLKRIRTVEGLQAAKSIREHDSIPKPVFRAPWYPLRRATASRALLARVVVVFASRRALGLRRAPGAAACARAQPMQGGLAFSRCT</sequence>
<evidence type="ECO:0000256" key="4">
    <source>
        <dbReference type="ARBA" id="ARBA00022989"/>
    </source>
</evidence>
<evidence type="ECO:0000256" key="6">
    <source>
        <dbReference type="SAM" id="MobiDB-lite"/>
    </source>
</evidence>
<dbReference type="KEGG" id="mng:MNEG_14309"/>
<proteinExistence type="predicted"/>
<dbReference type="PANTHER" id="PTHR23502:SF132">
    <property type="entry name" value="POLYAMINE TRANSPORTER 2-RELATED"/>
    <property type="match status" value="1"/>
</dbReference>
<evidence type="ECO:0000256" key="3">
    <source>
        <dbReference type="ARBA" id="ARBA00022692"/>
    </source>
</evidence>
<evidence type="ECO:0000256" key="7">
    <source>
        <dbReference type="SAM" id="Phobius"/>
    </source>
</evidence>
<dbReference type="InterPro" id="IPR036259">
    <property type="entry name" value="MFS_trans_sf"/>
</dbReference>
<reference evidence="9 10" key="1">
    <citation type="journal article" date="2013" name="BMC Genomics">
        <title>Reconstruction of the lipid metabolism for the microalga Monoraphidium neglectum from its genome sequence reveals characteristics suitable for biofuel production.</title>
        <authorList>
            <person name="Bogen C."/>
            <person name="Al-Dilaimi A."/>
            <person name="Albersmeier A."/>
            <person name="Wichmann J."/>
            <person name="Grundmann M."/>
            <person name="Rupp O."/>
            <person name="Lauersen K.J."/>
            <person name="Blifernez-Klassen O."/>
            <person name="Kalinowski J."/>
            <person name="Goesmann A."/>
            <person name="Mussgnug J.H."/>
            <person name="Kruse O."/>
        </authorList>
    </citation>
    <scope>NUCLEOTIDE SEQUENCE [LARGE SCALE GENOMIC DNA]</scope>
    <source>
        <strain evidence="9 10">SAG 48.87</strain>
    </source>
</reference>
<dbReference type="PANTHER" id="PTHR23502">
    <property type="entry name" value="MAJOR FACILITATOR SUPERFAMILY"/>
    <property type="match status" value="1"/>
</dbReference>
<evidence type="ECO:0000313" key="10">
    <source>
        <dbReference type="Proteomes" id="UP000054498"/>
    </source>
</evidence>
<dbReference type="Pfam" id="PF07690">
    <property type="entry name" value="MFS_1"/>
    <property type="match status" value="1"/>
</dbReference>
<feature type="transmembrane region" description="Helical" evidence="7">
    <location>
        <begin position="230"/>
        <end position="249"/>
    </location>
</feature>
<dbReference type="EMBL" id="KK104612">
    <property type="protein sequence ID" value="KIY93653.1"/>
    <property type="molecule type" value="Genomic_DNA"/>
</dbReference>
<feature type="domain" description="Major facilitator superfamily (MFS) profile" evidence="8">
    <location>
        <begin position="75"/>
        <end position="341"/>
    </location>
</feature>
<dbReference type="InterPro" id="IPR011701">
    <property type="entry name" value="MFS"/>
</dbReference>
<comment type="subcellular location">
    <subcellularLocation>
        <location evidence="1">Membrane</location>
        <topology evidence="1">Multi-pass membrane protein</topology>
    </subcellularLocation>
</comment>
<feature type="transmembrane region" description="Helical" evidence="7">
    <location>
        <begin position="142"/>
        <end position="164"/>
    </location>
</feature>
<dbReference type="GO" id="GO:0005886">
    <property type="term" value="C:plasma membrane"/>
    <property type="evidence" value="ECO:0007669"/>
    <property type="project" value="TreeGrafter"/>
</dbReference>
<protein>
    <submittedName>
        <fullName evidence="9">Putative MFS-type transporter ydgK</fullName>
    </submittedName>
</protein>
<evidence type="ECO:0000256" key="1">
    <source>
        <dbReference type="ARBA" id="ARBA00004141"/>
    </source>
</evidence>
<accession>A0A0D2KD15</accession>
<keyword evidence="3 7" id="KW-0812">Transmembrane</keyword>
<organism evidence="9 10">
    <name type="scientific">Monoraphidium neglectum</name>
    <dbReference type="NCBI Taxonomy" id="145388"/>
    <lineage>
        <taxon>Eukaryota</taxon>
        <taxon>Viridiplantae</taxon>
        <taxon>Chlorophyta</taxon>
        <taxon>core chlorophytes</taxon>
        <taxon>Chlorophyceae</taxon>
        <taxon>CS clade</taxon>
        <taxon>Sphaeropleales</taxon>
        <taxon>Selenastraceae</taxon>
        <taxon>Monoraphidium</taxon>
    </lineage>
</organism>
<keyword evidence="4 7" id="KW-1133">Transmembrane helix</keyword>
<keyword evidence="5 7" id="KW-0472">Membrane</keyword>
<feature type="transmembrane region" description="Helical" evidence="7">
    <location>
        <begin position="73"/>
        <end position="89"/>
    </location>
</feature>
<evidence type="ECO:0000313" key="9">
    <source>
        <dbReference type="EMBL" id="KIY93653.1"/>
    </source>
</evidence>
<dbReference type="GeneID" id="25731858"/>
<evidence type="ECO:0000259" key="8">
    <source>
        <dbReference type="PROSITE" id="PS50850"/>
    </source>
</evidence>
<dbReference type="InterPro" id="IPR020846">
    <property type="entry name" value="MFS_dom"/>
</dbReference>
<dbReference type="PROSITE" id="PS50850">
    <property type="entry name" value="MFS"/>
    <property type="match status" value="1"/>
</dbReference>
<feature type="transmembrane region" description="Helical" evidence="7">
    <location>
        <begin position="109"/>
        <end position="130"/>
    </location>
</feature>
<dbReference type="Proteomes" id="UP000054498">
    <property type="component" value="Unassembled WGS sequence"/>
</dbReference>
<dbReference type="AlphaFoldDB" id="A0A0D2KD15"/>
<gene>
    <name evidence="9" type="ORF">MNEG_14309</name>
</gene>
<dbReference type="SUPFAM" id="SSF103473">
    <property type="entry name" value="MFS general substrate transporter"/>
    <property type="match status" value="1"/>
</dbReference>
<keyword evidence="10" id="KW-1185">Reference proteome</keyword>
<evidence type="ECO:0000256" key="2">
    <source>
        <dbReference type="ARBA" id="ARBA00022448"/>
    </source>
</evidence>
<dbReference type="Gene3D" id="1.20.1720.10">
    <property type="entry name" value="Multidrug resistance protein D"/>
    <property type="match status" value="1"/>
</dbReference>
<dbReference type="OrthoDB" id="2441642at2759"/>
<name>A0A0D2KD15_9CHLO</name>
<dbReference type="RefSeq" id="XP_013892673.1">
    <property type="nucleotide sequence ID" value="XM_014037219.1"/>
</dbReference>
<evidence type="ECO:0000256" key="5">
    <source>
        <dbReference type="ARBA" id="ARBA00023136"/>
    </source>
</evidence>
<keyword evidence="2" id="KW-0813">Transport</keyword>
<feature type="transmembrane region" description="Helical" evidence="7">
    <location>
        <begin position="199"/>
        <end position="218"/>
    </location>
</feature>